<keyword evidence="2" id="KW-1185">Reference proteome</keyword>
<dbReference type="EMBL" id="CM055112">
    <property type="protein sequence ID" value="KAJ7518449.1"/>
    <property type="molecule type" value="Genomic_DNA"/>
</dbReference>
<dbReference type="Proteomes" id="UP001162992">
    <property type="component" value="Chromosome 21"/>
</dbReference>
<proteinExistence type="predicted"/>
<organism evidence="1 2">
    <name type="scientific">Diphasiastrum complanatum</name>
    <name type="common">Issler's clubmoss</name>
    <name type="synonym">Lycopodium complanatum</name>
    <dbReference type="NCBI Taxonomy" id="34168"/>
    <lineage>
        <taxon>Eukaryota</taxon>
        <taxon>Viridiplantae</taxon>
        <taxon>Streptophyta</taxon>
        <taxon>Embryophyta</taxon>
        <taxon>Tracheophyta</taxon>
        <taxon>Lycopodiopsida</taxon>
        <taxon>Lycopodiales</taxon>
        <taxon>Lycopodiaceae</taxon>
        <taxon>Lycopodioideae</taxon>
        <taxon>Diphasiastrum</taxon>
    </lineage>
</organism>
<sequence length="446" mass="48792">MEGRGSGYENFVDRLQYILAAAKDSKPSTSTQSSLSSLPHASKSQQNDSHYLGFSSASRPFTVKKETSSETSMQPFGSFAKDAIMQDAVTSPGSSSGCLIVTGPKISSATNSYSIDVSKMPDAPSRPRGHRRAQSEIALRLPDDAAFEHELDVQSPELPTLSDDAGEDLFNMYIDMEKINACCLPSSTLAGARSASEVSMEPQPVHHSRGISMDAVLELNNLHNETGTTVPPDGRRMRHQHSASMDGSNLCKHDLLTSDPESIEAKRALAAGKLAELALVDPKRAKRILANRQSAARSKERKSRHISELEQKVQTLQTEATTLSAQFTMLQRDTNSLTTENNELKLRLQAMEQQSQLRDALNETLKEEVQRLKLATGQLAAANSQAINVGSQHLPVGQQLFQLPHPHLLTAQQFQQLQEAQGSINFRSSSQQIHGDFISSSTFRTL</sequence>
<name>A0ACC2ALL2_DIPCM</name>
<evidence type="ECO:0000313" key="1">
    <source>
        <dbReference type="EMBL" id="KAJ7518449.1"/>
    </source>
</evidence>
<comment type="caution">
    <text evidence="1">The sequence shown here is derived from an EMBL/GenBank/DDBJ whole genome shotgun (WGS) entry which is preliminary data.</text>
</comment>
<gene>
    <name evidence="1" type="ORF">O6H91_21G069600</name>
</gene>
<reference evidence="2" key="1">
    <citation type="journal article" date="2024" name="Proc. Natl. Acad. Sci. U.S.A.">
        <title>Extraordinary preservation of gene collinearity over three hundred million years revealed in homosporous lycophytes.</title>
        <authorList>
            <person name="Li C."/>
            <person name="Wickell D."/>
            <person name="Kuo L.Y."/>
            <person name="Chen X."/>
            <person name="Nie B."/>
            <person name="Liao X."/>
            <person name="Peng D."/>
            <person name="Ji J."/>
            <person name="Jenkins J."/>
            <person name="Williams M."/>
            <person name="Shu S."/>
            <person name="Plott C."/>
            <person name="Barry K."/>
            <person name="Rajasekar S."/>
            <person name="Grimwood J."/>
            <person name="Han X."/>
            <person name="Sun S."/>
            <person name="Hou Z."/>
            <person name="He W."/>
            <person name="Dai G."/>
            <person name="Sun C."/>
            <person name="Schmutz J."/>
            <person name="Leebens-Mack J.H."/>
            <person name="Li F.W."/>
            <person name="Wang L."/>
        </authorList>
    </citation>
    <scope>NUCLEOTIDE SEQUENCE [LARGE SCALE GENOMIC DNA]</scope>
    <source>
        <strain evidence="2">cv. PW_Plant_1</strain>
    </source>
</reference>
<accession>A0ACC2ALL2</accession>
<evidence type="ECO:0000313" key="2">
    <source>
        <dbReference type="Proteomes" id="UP001162992"/>
    </source>
</evidence>
<protein>
    <submittedName>
        <fullName evidence="1">Uncharacterized protein</fullName>
    </submittedName>
</protein>